<gene>
    <name evidence="2" type="ORF">LF65_06765</name>
</gene>
<dbReference type="AlphaFoldDB" id="A0A140DMJ0"/>
<keyword evidence="1" id="KW-0812">Transmembrane</keyword>
<organism evidence="2 3">
    <name type="scientific">Clostridium beijerinckii</name>
    <name type="common">Clostridium MP</name>
    <dbReference type="NCBI Taxonomy" id="1520"/>
    <lineage>
        <taxon>Bacteria</taxon>
        <taxon>Bacillati</taxon>
        <taxon>Bacillota</taxon>
        <taxon>Clostridia</taxon>
        <taxon>Eubacteriales</taxon>
        <taxon>Clostridiaceae</taxon>
        <taxon>Clostridium</taxon>
    </lineage>
</organism>
<dbReference type="RefSeq" id="WP_061114920.1">
    <property type="nucleotide sequence ID" value="NZ_CP010086.2"/>
</dbReference>
<reference evidence="3" key="1">
    <citation type="submission" date="2014-12" db="EMBL/GenBank/DDBJ databases">
        <title>Genome sequence of Clostridium beijerinckii strain 59B.</title>
        <authorList>
            <person name="Little G.T."/>
            <person name="Minton N.P."/>
        </authorList>
    </citation>
    <scope>NUCLEOTIDE SEQUENCE [LARGE SCALE GENOMIC DNA]</scope>
    <source>
        <strain evidence="3">59B</strain>
    </source>
</reference>
<feature type="transmembrane region" description="Helical" evidence="1">
    <location>
        <begin position="52"/>
        <end position="72"/>
    </location>
</feature>
<name>A0A140DMJ0_CLOBE</name>
<evidence type="ECO:0000256" key="1">
    <source>
        <dbReference type="SAM" id="Phobius"/>
    </source>
</evidence>
<dbReference type="EMBL" id="CP010086">
    <property type="protein sequence ID" value="AMK50481.1"/>
    <property type="molecule type" value="Genomic_DNA"/>
</dbReference>
<feature type="transmembrane region" description="Helical" evidence="1">
    <location>
        <begin position="6"/>
        <end position="26"/>
    </location>
</feature>
<keyword evidence="1" id="KW-1133">Transmembrane helix</keyword>
<dbReference type="KEGG" id="cbei:LF65_06765"/>
<evidence type="ECO:0000313" key="2">
    <source>
        <dbReference type="EMBL" id="AMK50481.1"/>
    </source>
</evidence>
<accession>A0A140DMJ0</accession>
<keyword evidence="1" id="KW-0472">Membrane</keyword>
<evidence type="ECO:0008006" key="4">
    <source>
        <dbReference type="Google" id="ProtNLM"/>
    </source>
</evidence>
<proteinExistence type="predicted"/>
<evidence type="ECO:0000313" key="3">
    <source>
        <dbReference type="Proteomes" id="UP000031866"/>
    </source>
</evidence>
<sequence length="106" mass="12392">MNWLGILPILMGIIHLIYSICCRDKITYYNRRFARKTAMTIIKPREFFRMQLKFAILNSVYIAVAGIVIITFNISNTFVILSIGGFHFINLILVIQSKMKGYTYYE</sequence>
<dbReference type="Proteomes" id="UP000031866">
    <property type="component" value="Chromosome"/>
</dbReference>
<feature type="transmembrane region" description="Helical" evidence="1">
    <location>
        <begin position="78"/>
        <end position="95"/>
    </location>
</feature>
<dbReference type="OrthoDB" id="1926980at2"/>
<protein>
    <recommendedName>
        <fullName evidence="4">DUF3784 domain-containing protein</fullName>
    </recommendedName>
</protein>